<accession>A0A6N8FXE8</accession>
<proteinExistence type="predicted"/>
<gene>
    <name evidence="1" type="ORF">BWI75_13375</name>
</gene>
<evidence type="ECO:0000313" key="2">
    <source>
        <dbReference type="Proteomes" id="UP000441797"/>
    </source>
</evidence>
<evidence type="ECO:0008006" key="3">
    <source>
        <dbReference type="Google" id="ProtNLM"/>
    </source>
</evidence>
<protein>
    <recommendedName>
        <fullName evidence="3">3-oxoacyl-ACP synthase</fullName>
    </recommendedName>
</protein>
<name>A0A6N8FXE8_9CHRO</name>
<dbReference type="Proteomes" id="UP000441797">
    <property type="component" value="Unassembled WGS sequence"/>
</dbReference>
<dbReference type="AlphaFoldDB" id="A0A6N8FXE8"/>
<dbReference type="EMBL" id="NAPY01000019">
    <property type="protein sequence ID" value="MUL37302.1"/>
    <property type="molecule type" value="Genomic_DNA"/>
</dbReference>
<evidence type="ECO:0000313" key="1">
    <source>
        <dbReference type="EMBL" id="MUL37302.1"/>
    </source>
</evidence>
<organism evidence="1 2">
    <name type="scientific">Gloeocapsopsis dulcis AAB1 = 1H9</name>
    <dbReference type="NCBI Taxonomy" id="1433147"/>
    <lineage>
        <taxon>Bacteria</taxon>
        <taxon>Bacillati</taxon>
        <taxon>Cyanobacteriota</taxon>
        <taxon>Cyanophyceae</taxon>
        <taxon>Oscillatoriophycideae</taxon>
        <taxon>Chroococcales</taxon>
        <taxon>Chroococcaceae</taxon>
        <taxon>Gloeocapsopsis</taxon>
        <taxon>Gloeocapsopsis dulcis</taxon>
    </lineage>
</organism>
<reference evidence="1 2" key="1">
    <citation type="journal article" date="2019" name="Front. Microbiol.">
        <title>Genomic Features for Desiccation Tolerance and Sugar Biosynthesis in the Extremophile Gloeocapsopsis sp. UTEX B3054.</title>
        <authorList>
            <person name="Urrejola C."/>
            <person name="Alcorta J."/>
            <person name="Salas L."/>
            <person name="Vasquez M."/>
            <person name="Polz M.F."/>
            <person name="Vicuna R."/>
            <person name="Diez B."/>
        </authorList>
    </citation>
    <scope>NUCLEOTIDE SEQUENCE [LARGE SCALE GENOMIC DNA]</scope>
    <source>
        <strain evidence="1 2">1H9</strain>
    </source>
</reference>
<keyword evidence="2" id="KW-1185">Reference proteome</keyword>
<dbReference type="OrthoDB" id="9796641at2"/>
<dbReference type="RefSeq" id="WP_105219163.1">
    <property type="nucleotide sequence ID" value="NZ_PTJN01000030.1"/>
</dbReference>
<comment type="caution">
    <text evidence="1">The sequence shown here is derived from an EMBL/GenBank/DDBJ whole genome shotgun (WGS) entry which is preliminary data.</text>
</comment>
<sequence>MNADAMNNTSRTDWARIDAMSDEDIDTSDIPPLSEEFFAKAQLRMPKSPVRVSVQVDPETLAWFQAQGKDAEQQMSVALKIYAEAHKAHSASAAKPA</sequence>